<gene>
    <name evidence="1" type="ORF">EOK75_07280</name>
</gene>
<evidence type="ECO:0000313" key="1">
    <source>
        <dbReference type="EMBL" id="QCO55567.1"/>
    </source>
</evidence>
<proteinExistence type="predicted"/>
<dbReference type="KEGG" id="pseb:EOK75_07280"/>
<protein>
    <recommendedName>
        <fullName evidence="3">T4 beta protein</fullName>
    </recommendedName>
</protein>
<dbReference type="Pfam" id="PF14350">
    <property type="entry name" value="Beta_protein"/>
    <property type="match status" value="1"/>
</dbReference>
<dbReference type="OrthoDB" id="7475055at2"/>
<dbReference type="EMBL" id="CP039964">
    <property type="protein sequence ID" value="QCO55567.1"/>
    <property type="molecule type" value="Genomic_DNA"/>
</dbReference>
<organism evidence="1 2">
    <name type="scientific">Pseudorhodobacter turbinis</name>
    <dbReference type="NCBI Taxonomy" id="2500533"/>
    <lineage>
        <taxon>Bacteria</taxon>
        <taxon>Pseudomonadati</taxon>
        <taxon>Pseudomonadota</taxon>
        <taxon>Alphaproteobacteria</taxon>
        <taxon>Rhodobacterales</taxon>
        <taxon>Paracoccaceae</taxon>
        <taxon>Pseudorhodobacter</taxon>
    </lineage>
</organism>
<reference evidence="1 2" key="1">
    <citation type="submission" date="2019-05" db="EMBL/GenBank/DDBJ databases">
        <title>Pseudorhodobacter turbinis sp. nov., isolated from the gut of the Korean turban shell.</title>
        <authorList>
            <person name="Jeong Y.-S."/>
            <person name="Kang W.-R."/>
            <person name="Bae J.-W."/>
        </authorList>
    </citation>
    <scope>NUCLEOTIDE SEQUENCE [LARGE SCALE GENOMIC DNA]</scope>
    <source>
        <strain evidence="1 2">S12M18</strain>
    </source>
</reference>
<dbReference type="AlphaFoldDB" id="A0A4P8EFI0"/>
<sequence>MALEGKEYVPTLAVRASEMTGLEFLPGVTKDRMTPCFLLAPWSSSNSLSRTITRIERAFPNRTYFLDLDRDYQSTNDQNTAQQEYAALRNPANTFENWINFVSEHSNVLPCVQTFEQTEAQIRTQIAAIRDLGRPYGFRILREPRTANLEAIVGAINAEGAADFAIILDGGWTNDPLSITAWFDGIIRNTLGAINPVVPVVCSCTSIPKIFTVYNSENPTPVPFSNRQLVEQLARNSNRERVIYGDWGSTRPREPGGFANRPLDRIDYPTVNAWYIARNKDQEWDFRDAALAIVDSREWDGNLGIWGEEMIRNTTINAELGIDTPQKNVAARVNIHLHRQSFFGQPRIDPGALDEDWQD</sequence>
<dbReference type="RefSeq" id="WP_137193244.1">
    <property type="nucleotide sequence ID" value="NZ_CP039964.1"/>
</dbReference>
<dbReference type="Proteomes" id="UP000298631">
    <property type="component" value="Chromosome"/>
</dbReference>
<keyword evidence="2" id="KW-1185">Reference proteome</keyword>
<evidence type="ECO:0000313" key="2">
    <source>
        <dbReference type="Proteomes" id="UP000298631"/>
    </source>
</evidence>
<accession>A0A4P8EFI0</accession>
<name>A0A4P8EFI0_9RHOB</name>
<evidence type="ECO:0008006" key="3">
    <source>
        <dbReference type="Google" id="ProtNLM"/>
    </source>
</evidence>
<dbReference type="InterPro" id="IPR025683">
    <property type="entry name" value="Protein_beta"/>
</dbReference>